<feature type="non-terminal residue" evidence="1">
    <location>
        <position position="56"/>
    </location>
</feature>
<dbReference type="EMBL" id="JABWDY010033486">
    <property type="protein sequence ID" value="KAF5183395.1"/>
    <property type="molecule type" value="Genomic_DNA"/>
</dbReference>
<dbReference type="Proteomes" id="UP000554482">
    <property type="component" value="Unassembled WGS sequence"/>
</dbReference>
<organism evidence="1 2">
    <name type="scientific">Thalictrum thalictroides</name>
    <name type="common">Rue-anemone</name>
    <name type="synonym">Anemone thalictroides</name>
    <dbReference type="NCBI Taxonomy" id="46969"/>
    <lineage>
        <taxon>Eukaryota</taxon>
        <taxon>Viridiplantae</taxon>
        <taxon>Streptophyta</taxon>
        <taxon>Embryophyta</taxon>
        <taxon>Tracheophyta</taxon>
        <taxon>Spermatophyta</taxon>
        <taxon>Magnoliopsida</taxon>
        <taxon>Ranunculales</taxon>
        <taxon>Ranunculaceae</taxon>
        <taxon>Thalictroideae</taxon>
        <taxon>Thalictrum</taxon>
    </lineage>
</organism>
<accession>A0A7J6VGR1</accession>
<comment type="caution">
    <text evidence="1">The sequence shown here is derived from an EMBL/GenBank/DDBJ whole genome shotgun (WGS) entry which is preliminary data.</text>
</comment>
<dbReference type="AlphaFoldDB" id="A0A7J6VGR1"/>
<reference evidence="1 2" key="1">
    <citation type="submission" date="2020-06" db="EMBL/GenBank/DDBJ databases">
        <title>Transcriptomic and genomic resources for Thalictrum thalictroides and T. hernandezii: Facilitating candidate gene discovery in an emerging model plant lineage.</title>
        <authorList>
            <person name="Arias T."/>
            <person name="Riano-Pachon D.M."/>
            <person name="Di Stilio V.S."/>
        </authorList>
    </citation>
    <scope>NUCLEOTIDE SEQUENCE [LARGE SCALE GENOMIC DNA]</scope>
    <source>
        <strain evidence="2">cv. WT478/WT964</strain>
        <tissue evidence="1">Leaves</tissue>
    </source>
</reference>
<protein>
    <submittedName>
        <fullName evidence="1">Uncharacterized protein</fullName>
    </submittedName>
</protein>
<sequence>FKVHFNICVGFANFQSSFGSILCSGFILASSSVSQFFNPHSEVFSIMLKTTFTMVD</sequence>
<evidence type="ECO:0000313" key="2">
    <source>
        <dbReference type="Proteomes" id="UP000554482"/>
    </source>
</evidence>
<proteinExistence type="predicted"/>
<evidence type="ECO:0000313" key="1">
    <source>
        <dbReference type="EMBL" id="KAF5183395.1"/>
    </source>
</evidence>
<gene>
    <name evidence="1" type="ORF">FRX31_027018</name>
</gene>
<name>A0A7J6VGR1_THATH</name>
<keyword evidence="2" id="KW-1185">Reference proteome</keyword>